<protein>
    <submittedName>
        <fullName evidence="1">Uncharacterized protein</fullName>
    </submittedName>
</protein>
<accession>A0A383AC94</accession>
<dbReference type="EMBL" id="UINC01190519">
    <property type="protein sequence ID" value="SVE04718.1"/>
    <property type="molecule type" value="Genomic_DNA"/>
</dbReference>
<name>A0A383AC94_9ZZZZ</name>
<evidence type="ECO:0000313" key="1">
    <source>
        <dbReference type="EMBL" id="SVE04718.1"/>
    </source>
</evidence>
<dbReference type="AlphaFoldDB" id="A0A383AC94"/>
<sequence length="68" mass="7860">MFRGDENEWINKIHTCILLNMEVNYAPNGYQTFRPIEGRNGAPPSEIDMKLNFQETKLITKADVLEGF</sequence>
<reference evidence="1" key="1">
    <citation type="submission" date="2018-05" db="EMBL/GenBank/DDBJ databases">
        <authorList>
            <person name="Lanie J.A."/>
            <person name="Ng W.-L."/>
            <person name="Kazmierczak K.M."/>
            <person name="Andrzejewski T.M."/>
            <person name="Davidsen T.M."/>
            <person name="Wayne K.J."/>
            <person name="Tettelin H."/>
            <person name="Glass J.I."/>
            <person name="Rusch D."/>
            <person name="Podicherti R."/>
            <person name="Tsui H.-C.T."/>
            <person name="Winkler M.E."/>
        </authorList>
    </citation>
    <scope>NUCLEOTIDE SEQUENCE</scope>
</reference>
<gene>
    <name evidence="1" type="ORF">METZ01_LOCUS457572</name>
</gene>
<organism evidence="1">
    <name type="scientific">marine metagenome</name>
    <dbReference type="NCBI Taxonomy" id="408172"/>
    <lineage>
        <taxon>unclassified sequences</taxon>
        <taxon>metagenomes</taxon>
        <taxon>ecological metagenomes</taxon>
    </lineage>
</organism>
<proteinExistence type="predicted"/>